<dbReference type="Gene3D" id="3.10.105.10">
    <property type="entry name" value="Dipeptide-binding Protein, Domain 3"/>
    <property type="match status" value="1"/>
</dbReference>
<evidence type="ECO:0000313" key="3">
    <source>
        <dbReference type="EMBL" id="TWE21588.1"/>
    </source>
</evidence>
<name>A0A561F147_9ACTN</name>
<dbReference type="CDD" id="cd08506">
    <property type="entry name" value="PBP2_clavulanate_OppA2"/>
    <property type="match status" value="1"/>
</dbReference>
<dbReference type="GO" id="GO:0015833">
    <property type="term" value="P:peptide transport"/>
    <property type="evidence" value="ECO:0007669"/>
    <property type="project" value="TreeGrafter"/>
</dbReference>
<evidence type="ECO:0000313" key="4">
    <source>
        <dbReference type="Proteomes" id="UP000318416"/>
    </source>
</evidence>
<feature type="chain" id="PRO_5022177819" evidence="1">
    <location>
        <begin position="24"/>
        <end position="560"/>
    </location>
</feature>
<gene>
    <name evidence="3" type="ORF">FB465_6782</name>
</gene>
<dbReference type="InterPro" id="IPR030678">
    <property type="entry name" value="Peptide/Ni-bd"/>
</dbReference>
<evidence type="ECO:0000256" key="1">
    <source>
        <dbReference type="SAM" id="SignalP"/>
    </source>
</evidence>
<organism evidence="3 4">
    <name type="scientific">Kitasatospora atroaurantiaca</name>
    <dbReference type="NCBI Taxonomy" id="285545"/>
    <lineage>
        <taxon>Bacteria</taxon>
        <taxon>Bacillati</taxon>
        <taxon>Actinomycetota</taxon>
        <taxon>Actinomycetes</taxon>
        <taxon>Kitasatosporales</taxon>
        <taxon>Streptomycetaceae</taxon>
        <taxon>Kitasatospora</taxon>
    </lineage>
</organism>
<dbReference type="Pfam" id="PF00496">
    <property type="entry name" value="SBP_bac_5"/>
    <property type="match status" value="1"/>
</dbReference>
<dbReference type="PANTHER" id="PTHR30290:SF83">
    <property type="entry name" value="ABC TRANSPORTER SUBSTRATE-BINDING PROTEIN"/>
    <property type="match status" value="1"/>
</dbReference>
<dbReference type="InterPro" id="IPR000914">
    <property type="entry name" value="SBP_5_dom"/>
</dbReference>
<dbReference type="GO" id="GO:1904680">
    <property type="term" value="F:peptide transmembrane transporter activity"/>
    <property type="evidence" value="ECO:0007669"/>
    <property type="project" value="TreeGrafter"/>
</dbReference>
<dbReference type="PIRSF" id="PIRSF002741">
    <property type="entry name" value="MppA"/>
    <property type="match status" value="1"/>
</dbReference>
<dbReference type="GO" id="GO:0043190">
    <property type="term" value="C:ATP-binding cassette (ABC) transporter complex"/>
    <property type="evidence" value="ECO:0007669"/>
    <property type="project" value="InterPro"/>
</dbReference>
<dbReference type="SUPFAM" id="SSF53850">
    <property type="entry name" value="Periplasmic binding protein-like II"/>
    <property type="match status" value="1"/>
</dbReference>
<dbReference type="EMBL" id="VIVR01000001">
    <property type="protein sequence ID" value="TWE21588.1"/>
    <property type="molecule type" value="Genomic_DNA"/>
</dbReference>
<proteinExistence type="predicted"/>
<dbReference type="AlphaFoldDB" id="A0A561F147"/>
<comment type="caution">
    <text evidence="3">The sequence shown here is derived from an EMBL/GenBank/DDBJ whole genome shotgun (WGS) entry which is preliminary data.</text>
</comment>
<dbReference type="PROSITE" id="PS51257">
    <property type="entry name" value="PROKAR_LIPOPROTEIN"/>
    <property type="match status" value="1"/>
</dbReference>
<dbReference type="GO" id="GO:0042597">
    <property type="term" value="C:periplasmic space"/>
    <property type="evidence" value="ECO:0007669"/>
    <property type="project" value="UniProtKB-ARBA"/>
</dbReference>
<keyword evidence="1" id="KW-0732">Signal</keyword>
<dbReference type="InterPro" id="IPR039424">
    <property type="entry name" value="SBP_5"/>
</dbReference>
<sequence length="560" mass="58999">MRGRRACLALGAALGMLSATACAGSSGTAAGDAAPVKGGTLHVLSSIDLEHLDPGRAYVTSTQNVGRLIYRTLTTFAPAAGEAGGKIVPDLATDTGRAGDGAKTWTFTLKEGVKFEDGRPVTSKDVKYGVERTFAAELPEGPPYARLWLVGGDAYKGPYKDPGGLASIETPDDRTIVFRLNRPVSDFGSAVSLPMFAPVPKDKDTGVGYDNRPFSSGPYKIDKFEPKKQLTLVRNTSWDPATDTVRKGLPDRVVIDLNLDPAVVDQRLIAGQGEDADAVALEPIGPASVGRVMNDPQLRKRLVTGESINTRFLSINTRHKPLDDVRVRQAIAYALDKDALRTTRGGPIAGELATTLLPPTLPGYAAEDPYPSTDGKGDPAKAKALLAEAGRTSGLTLTLDTPATTAGKAQGEAVQASLARAGITVKINEISSSAFYSTVGSPARQHDLVIDGWTPDWPGASTYLPILFDGRLITTEGNNNRAQYGSAEVDARLDAIAATGDPAAARAAYGELAKRIMQDAPVVPFLWDRAAVLVGPNVSGGYGHTAFVGRLDLVSLGLRK</sequence>
<keyword evidence="4" id="KW-1185">Reference proteome</keyword>
<accession>A0A561F147</accession>
<feature type="signal peptide" evidence="1">
    <location>
        <begin position="1"/>
        <end position="23"/>
    </location>
</feature>
<protein>
    <submittedName>
        <fullName evidence="3">Peptide/nickel transport system substrate-binding protein</fullName>
    </submittedName>
</protein>
<dbReference type="RefSeq" id="WP_170290752.1">
    <property type="nucleotide sequence ID" value="NZ_BAAABR010000024.1"/>
</dbReference>
<evidence type="ECO:0000259" key="2">
    <source>
        <dbReference type="Pfam" id="PF00496"/>
    </source>
</evidence>
<dbReference type="Gene3D" id="3.40.190.10">
    <property type="entry name" value="Periplasmic binding protein-like II"/>
    <property type="match status" value="1"/>
</dbReference>
<feature type="domain" description="Solute-binding protein family 5" evidence="2">
    <location>
        <begin position="86"/>
        <end position="469"/>
    </location>
</feature>
<dbReference type="PANTHER" id="PTHR30290">
    <property type="entry name" value="PERIPLASMIC BINDING COMPONENT OF ABC TRANSPORTER"/>
    <property type="match status" value="1"/>
</dbReference>
<dbReference type="Proteomes" id="UP000318416">
    <property type="component" value="Unassembled WGS sequence"/>
</dbReference>
<reference evidence="3 4" key="1">
    <citation type="submission" date="2019-06" db="EMBL/GenBank/DDBJ databases">
        <title>Sequencing the genomes of 1000 actinobacteria strains.</title>
        <authorList>
            <person name="Klenk H.-P."/>
        </authorList>
    </citation>
    <scope>NUCLEOTIDE SEQUENCE [LARGE SCALE GENOMIC DNA]</scope>
    <source>
        <strain evidence="3 4">DSM 41649</strain>
    </source>
</reference>